<comment type="caution">
    <text evidence="4">The sequence shown here is derived from an EMBL/GenBank/DDBJ whole genome shotgun (WGS) entry which is preliminary data.</text>
</comment>
<dbReference type="SMART" id="SM00448">
    <property type="entry name" value="REC"/>
    <property type="match status" value="1"/>
</dbReference>
<dbReference type="GO" id="GO:0000160">
    <property type="term" value="P:phosphorelay signal transduction system"/>
    <property type="evidence" value="ECO:0007669"/>
    <property type="project" value="InterPro"/>
</dbReference>
<accession>A0A178MWW1</accession>
<dbReference type="STRING" id="1437059.A6A05_08340"/>
<name>A0A178MWW1_9PROT</name>
<feature type="modified residue" description="4-aspartylphosphate" evidence="2">
    <location>
        <position position="66"/>
    </location>
</feature>
<keyword evidence="5" id="KW-1185">Reference proteome</keyword>
<dbReference type="PANTHER" id="PTHR44591">
    <property type="entry name" value="STRESS RESPONSE REGULATOR PROTEIN 1"/>
    <property type="match status" value="1"/>
</dbReference>
<protein>
    <recommendedName>
        <fullName evidence="3">Response regulatory domain-containing protein</fullName>
    </recommendedName>
</protein>
<dbReference type="PROSITE" id="PS50110">
    <property type="entry name" value="RESPONSE_REGULATORY"/>
    <property type="match status" value="1"/>
</dbReference>
<gene>
    <name evidence="4" type="ORF">A6A05_08340</name>
</gene>
<organism evidence="4 5">
    <name type="scientific">Magnetospirillum moscoviense</name>
    <dbReference type="NCBI Taxonomy" id="1437059"/>
    <lineage>
        <taxon>Bacteria</taxon>
        <taxon>Pseudomonadati</taxon>
        <taxon>Pseudomonadota</taxon>
        <taxon>Alphaproteobacteria</taxon>
        <taxon>Rhodospirillales</taxon>
        <taxon>Rhodospirillaceae</taxon>
        <taxon>Magnetospirillum</taxon>
    </lineage>
</organism>
<evidence type="ECO:0000313" key="4">
    <source>
        <dbReference type="EMBL" id="OAN55384.1"/>
    </source>
</evidence>
<dbReference type="RefSeq" id="WP_068497953.1">
    <property type="nucleotide sequence ID" value="NZ_LWQU01000103.1"/>
</dbReference>
<dbReference type="InterPro" id="IPR050595">
    <property type="entry name" value="Bact_response_regulator"/>
</dbReference>
<proteinExistence type="predicted"/>
<dbReference type="Proteomes" id="UP000078543">
    <property type="component" value="Unassembled WGS sequence"/>
</dbReference>
<evidence type="ECO:0000256" key="1">
    <source>
        <dbReference type="ARBA" id="ARBA00022553"/>
    </source>
</evidence>
<keyword evidence="1 2" id="KW-0597">Phosphoprotein</keyword>
<dbReference type="InterPro" id="IPR011006">
    <property type="entry name" value="CheY-like_superfamily"/>
</dbReference>
<sequence length="135" mass="14311">MSAAVANSQPLVSPLIVVIEDEEFVLAGYQTLLESWGFEVVAAASGAEALTALTSSARIPDFIVADYRLGDGLTGTDAVQLLRRSFGDGIPGVLITGDTSMDRVRHAGESGLQVVHKPINGRRLKEIVERGLSPH</sequence>
<evidence type="ECO:0000313" key="5">
    <source>
        <dbReference type="Proteomes" id="UP000078543"/>
    </source>
</evidence>
<evidence type="ECO:0000256" key="2">
    <source>
        <dbReference type="PROSITE-ProRule" id="PRU00169"/>
    </source>
</evidence>
<evidence type="ECO:0000259" key="3">
    <source>
        <dbReference type="PROSITE" id="PS50110"/>
    </source>
</evidence>
<dbReference type="PANTHER" id="PTHR44591:SF3">
    <property type="entry name" value="RESPONSE REGULATORY DOMAIN-CONTAINING PROTEIN"/>
    <property type="match status" value="1"/>
</dbReference>
<dbReference type="CDD" id="cd00156">
    <property type="entry name" value="REC"/>
    <property type="match status" value="1"/>
</dbReference>
<dbReference type="AlphaFoldDB" id="A0A178MWW1"/>
<dbReference type="Gene3D" id="3.40.50.2300">
    <property type="match status" value="1"/>
</dbReference>
<dbReference type="SUPFAM" id="SSF52172">
    <property type="entry name" value="CheY-like"/>
    <property type="match status" value="1"/>
</dbReference>
<dbReference type="EMBL" id="LWQU01000103">
    <property type="protein sequence ID" value="OAN55384.1"/>
    <property type="molecule type" value="Genomic_DNA"/>
</dbReference>
<reference evidence="4 5" key="1">
    <citation type="submission" date="2016-04" db="EMBL/GenBank/DDBJ databases">
        <title>Draft genome sequence of freshwater magnetotactic bacteria Magnetospirillum marisnigri SP-1 and Magnetospirillum moscoviense BB-1.</title>
        <authorList>
            <person name="Koziaeva V."/>
            <person name="Dziuba M.V."/>
            <person name="Ivanov T.M."/>
            <person name="Kuznetsov B."/>
            <person name="Grouzdev D.S."/>
        </authorList>
    </citation>
    <scope>NUCLEOTIDE SEQUENCE [LARGE SCALE GENOMIC DNA]</scope>
    <source>
        <strain evidence="4 5">BB-1</strain>
    </source>
</reference>
<dbReference type="Pfam" id="PF00072">
    <property type="entry name" value="Response_reg"/>
    <property type="match status" value="1"/>
</dbReference>
<feature type="domain" description="Response regulatory" evidence="3">
    <location>
        <begin position="15"/>
        <end position="132"/>
    </location>
</feature>
<dbReference type="InterPro" id="IPR001789">
    <property type="entry name" value="Sig_transdc_resp-reg_receiver"/>
</dbReference>
<dbReference type="OrthoDB" id="7932149at2"/>